<keyword evidence="3" id="KW-0067">ATP-binding</keyword>
<dbReference type="GO" id="GO:0140662">
    <property type="term" value="F:ATP-dependent protein folding chaperone"/>
    <property type="evidence" value="ECO:0007669"/>
    <property type="project" value="InterPro"/>
</dbReference>
<dbReference type="Gene3D" id="2.60.34.10">
    <property type="entry name" value="Substrate Binding Domain Of DNAk, Chain A, domain 1"/>
    <property type="match status" value="1"/>
</dbReference>
<dbReference type="AlphaFoldDB" id="A0A410K007"/>
<dbReference type="OrthoDB" id="9766019at2"/>
<evidence type="ECO:0000256" key="2">
    <source>
        <dbReference type="ARBA" id="ARBA00022741"/>
    </source>
</evidence>
<organism evidence="5 6">
    <name type="scientific">Geovibrio thiophilus</name>
    <dbReference type="NCBI Taxonomy" id="139438"/>
    <lineage>
        <taxon>Bacteria</taxon>
        <taxon>Pseudomonadati</taxon>
        <taxon>Deferribacterota</taxon>
        <taxon>Deferribacteres</taxon>
        <taxon>Deferribacterales</taxon>
        <taxon>Geovibrionaceae</taxon>
        <taxon>Geovibrio</taxon>
    </lineage>
</organism>
<dbReference type="InterPro" id="IPR013126">
    <property type="entry name" value="Hsp_70_fam"/>
</dbReference>
<evidence type="ECO:0000256" key="4">
    <source>
        <dbReference type="ARBA" id="ARBA00023186"/>
    </source>
</evidence>
<dbReference type="FunFam" id="3.90.640.10:FF:000003">
    <property type="entry name" value="Molecular chaperone DnaK"/>
    <property type="match status" value="1"/>
</dbReference>
<sequence>MKRCVGIDFGTSNSMIAVYRDGGTIDIISSESGKRYLPSVIYFKNGNEAVIGDNAKSMQLLESEHTIANIKRYMGTDILFPLYGREYRAEELASLIFRKLKKSFEDYSGEKEADAVVTVPAYFDHYQREAVRSAAENAGFRVLRLLNEPTSAALFYNNIGKNTGDVCMVFDLGGGTLDISLIEMKADCCKVLFTGGSTEIGGVDFDVAVAEYFIENFRRQHGIDLKSDPIAYQQLLFQAEKAKMELSSLNEVNLVVPYITVTKKGALHFKETITRETFDKITAPLTKGIKNIIDSLLESGGLNIEDIAKVLPVGGASRIHSVRRLISDIFGDRVRKDMNPEEAVVSGAAVNAAMLSGLISDKVFYDVTSHNLGVEDDNGNFEVILRKNEIYPVEFSMVFTTPEMDRKKITVHVLQDMAKSSLNTGDSVAENPWHFVSLGRFSVELDGADGGEPLIDISFMIDESGIISVKAKDIRTDKDTDFTLRLKIENEILNTLEIF</sequence>
<protein>
    <submittedName>
        <fullName evidence="5">Molecular chaperone DnaK</fullName>
    </submittedName>
</protein>
<evidence type="ECO:0000256" key="1">
    <source>
        <dbReference type="ARBA" id="ARBA00007381"/>
    </source>
</evidence>
<dbReference type="InterPro" id="IPR029047">
    <property type="entry name" value="HSP70_peptide-bd_sf"/>
</dbReference>
<evidence type="ECO:0000256" key="3">
    <source>
        <dbReference type="ARBA" id="ARBA00022840"/>
    </source>
</evidence>
<dbReference type="PANTHER" id="PTHR19375">
    <property type="entry name" value="HEAT SHOCK PROTEIN 70KDA"/>
    <property type="match status" value="1"/>
</dbReference>
<evidence type="ECO:0000313" key="6">
    <source>
        <dbReference type="Proteomes" id="UP000287502"/>
    </source>
</evidence>
<reference evidence="5 6" key="1">
    <citation type="submission" date="2019-01" db="EMBL/GenBank/DDBJ databases">
        <title>Geovibrio thiophilus DSM 11263, complete genome.</title>
        <authorList>
            <person name="Spring S."/>
            <person name="Bunk B."/>
            <person name="Sproer C."/>
        </authorList>
    </citation>
    <scope>NUCLEOTIDE SEQUENCE [LARGE SCALE GENOMIC DNA]</scope>
    <source>
        <strain evidence="5 6">DSM 11263</strain>
    </source>
</reference>
<dbReference type="Proteomes" id="UP000287502">
    <property type="component" value="Chromosome"/>
</dbReference>
<dbReference type="PRINTS" id="PR00301">
    <property type="entry name" value="HEATSHOCK70"/>
</dbReference>
<dbReference type="InterPro" id="IPR043129">
    <property type="entry name" value="ATPase_NBD"/>
</dbReference>
<dbReference type="SUPFAM" id="SSF100920">
    <property type="entry name" value="Heat shock protein 70kD (HSP70), peptide-binding domain"/>
    <property type="match status" value="1"/>
</dbReference>
<dbReference type="GO" id="GO:0005524">
    <property type="term" value="F:ATP binding"/>
    <property type="evidence" value="ECO:0007669"/>
    <property type="project" value="UniProtKB-KW"/>
</dbReference>
<dbReference type="CDD" id="cd24029">
    <property type="entry name" value="ASKHA_NBD_HSP70_DnaK_HscA_HscC"/>
    <property type="match status" value="1"/>
</dbReference>
<evidence type="ECO:0000313" key="5">
    <source>
        <dbReference type="EMBL" id="QAR33766.1"/>
    </source>
</evidence>
<dbReference type="Gene3D" id="3.90.640.10">
    <property type="entry name" value="Actin, Chain A, domain 4"/>
    <property type="match status" value="1"/>
</dbReference>
<gene>
    <name evidence="5" type="ORF">EP073_10225</name>
</gene>
<dbReference type="RefSeq" id="WP_128467052.1">
    <property type="nucleotide sequence ID" value="NZ_CP035108.1"/>
</dbReference>
<keyword evidence="4" id="KW-0143">Chaperone</keyword>
<proteinExistence type="inferred from homology"/>
<dbReference type="Gene3D" id="3.30.420.40">
    <property type="match status" value="2"/>
</dbReference>
<dbReference type="FunFam" id="3.30.420.40:FF:000071">
    <property type="entry name" value="Molecular chaperone DnaK"/>
    <property type="match status" value="1"/>
</dbReference>
<dbReference type="PROSITE" id="PS00329">
    <property type="entry name" value="HSP70_2"/>
    <property type="match status" value="1"/>
</dbReference>
<name>A0A410K007_9BACT</name>
<keyword evidence="2" id="KW-0547">Nucleotide-binding</keyword>
<dbReference type="KEGG" id="gtl:EP073_10225"/>
<dbReference type="Pfam" id="PF00012">
    <property type="entry name" value="HSP70"/>
    <property type="match status" value="2"/>
</dbReference>
<keyword evidence="6" id="KW-1185">Reference proteome</keyword>
<dbReference type="EMBL" id="CP035108">
    <property type="protein sequence ID" value="QAR33766.1"/>
    <property type="molecule type" value="Genomic_DNA"/>
</dbReference>
<comment type="similarity">
    <text evidence="1">Belongs to the heat shock protein 70 family.</text>
</comment>
<accession>A0A410K007</accession>
<dbReference type="SUPFAM" id="SSF53067">
    <property type="entry name" value="Actin-like ATPase domain"/>
    <property type="match status" value="2"/>
</dbReference>
<dbReference type="InterPro" id="IPR018181">
    <property type="entry name" value="Heat_shock_70_CS"/>
</dbReference>